<name>A0A061SHI8_9CHLO</name>
<organism evidence="2">
    <name type="scientific">Tetraselmis sp. GSL018</name>
    <dbReference type="NCBI Taxonomy" id="582737"/>
    <lineage>
        <taxon>Eukaryota</taxon>
        <taxon>Viridiplantae</taxon>
        <taxon>Chlorophyta</taxon>
        <taxon>core chlorophytes</taxon>
        <taxon>Chlorodendrophyceae</taxon>
        <taxon>Chlorodendrales</taxon>
        <taxon>Chlorodendraceae</taxon>
        <taxon>Tetraselmis</taxon>
    </lineage>
</organism>
<protein>
    <submittedName>
        <fullName evidence="2">Uncharacterized protein</fullName>
    </submittedName>
</protein>
<accession>A0A061SHI8</accession>
<sequence>EPLPEVLWVRAEQRNMGYRMEAEGWGGDGQRQEGVYTSSSREGGGGRGTG</sequence>
<dbReference type="AlphaFoldDB" id="A0A061SHI8"/>
<feature type="region of interest" description="Disordered" evidence="1">
    <location>
        <begin position="21"/>
        <end position="50"/>
    </location>
</feature>
<evidence type="ECO:0000256" key="1">
    <source>
        <dbReference type="SAM" id="MobiDB-lite"/>
    </source>
</evidence>
<feature type="non-terminal residue" evidence="2">
    <location>
        <position position="1"/>
    </location>
</feature>
<gene>
    <name evidence="2" type="ORF">TSPGSL018_6291</name>
</gene>
<proteinExistence type="predicted"/>
<evidence type="ECO:0000313" key="2">
    <source>
        <dbReference type="EMBL" id="JAC82181.1"/>
    </source>
</evidence>
<reference evidence="2" key="1">
    <citation type="submission" date="2014-05" db="EMBL/GenBank/DDBJ databases">
        <title>The transcriptome of the halophilic microalga Tetraselmis sp. GSL018 isolated from the Great Salt Lake, Utah.</title>
        <authorList>
            <person name="Jinkerson R.E."/>
            <person name="D'Adamo S."/>
            <person name="Posewitz M.C."/>
        </authorList>
    </citation>
    <scope>NUCLEOTIDE SEQUENCE</scope>
    <source>
        <strain evidence="2">GSL018</strain>
    </source>
</reference>
<dbReference type="EMBL" id="GBEZ01002916">
    <property type="protein sequence ID" value="JAC82181.1"/>
    <property type="molecule type" value="Transcribed_RNA"/>
</dbReference>